<name>A0ABS0PZ71_9BRAD</name>
<keyword evidence="2" id="KW-1185">Reference proteome</keyword>
<dbReference type="Proteomes" id="UP000807370">
    <property type="component" value="Unassembled WGS sequence"/>
</dbReference>
<comment type="caution">
    <text evidence="1">The sequence shown here is derived from an EMBL/GenBank/DDBJ whole genome shotgun (WGS) entry which is preliminary data.</text>
</comment>
<evidence type="ECO:0000313" key="1">
    <source>
        <dbReference type="EMBL" id="MBH5402523.1"/>
    </source>
</evidence>
<accession>A0ABS0PZ71</accession>
<organism evidence="1 2">
    <name type="scientific">Bradyrhizobium agreste</name>
    <dbReference type="NCBI Taxonomy" id="2751811"/>
    <lineage>
        <taxon>Bacteria</taxon>
        <taxon>Pseudomonadati</taxon>
        <taxon>Pseudomonadota</taxon>
        <taxon>Alphaproteobacteria</taxon>
        <taxon>Hyphomicrobiales</taxon>
        <taxon>Nitrobacteraceae</taxon>
        <taxon>Bradyrhizobium</taxon>
    </lineage>
</organism>
<gene>
    <name evidence="1" type="ORF">HZZ13_32740</name>
</gene>
<proteinExistence type="predicted"/>
<evidence type="ECO:0000313" key="2">
    <source>
        <dbReference type="Proteomes" id="UP000807370"/>
    </source>
</evidence>
<sequence length="235" mass="26785">MIKLDRIDAPATAEHATVYLAFELSKAKWKLGVLLPGSQKLSRYTIGGGDLVALAARLADVRKKAAADGRPIRILSCYEAGLDGHWLHRWLAQQGVINHEIDPSSIEVNRRARRAKTDQIDLEKLMRTFLAYLRGEPRVCSIVHVPTVEDEDRKRRTRERERLIKERTAHINRIRGLLHGQGIRDVQPLARSFIAWLSKLRAGDGRPLPERLKEELAREHERLQLVAQQIAEIEA</sequence>
<feature type="non-terminal residue" evidence="1">
    <location>
        <position position="235"/>
    </location>
</feature>
<dbReference type="PANTHER" id="PTHR33055">
    <property type="entry name" value="TRANSPOSASE FOR INSERTION SEQUENCE ELEMENT IS1111A"/>
    <property type="match status" value="1"/>
</dbReference>
<protein>
    <submittedName>
        <fullName evidence="1">Transposase</fullName>
    </submittedName>
</protein>
<dbReference type="InterPro" id="IPR047650">
    <property type="entry name" value="Transpos_IS110"/>
</dbReference>
<dbReference type="EMBL" id="JACCHP010000030">
    <property type="protein sequence ID" value="MBH5402523.1"/>
    <property type="molecule type" value="Genomic_DNA"/>
</dbReference>
<dbReference type="PANTHER" id="PTHR33055:SF3">
    <property type="entry name" value="PUTATIVE TRANSPOSASE FOR IS117-RELATED"/>
    <property type="match status" value="1"/>
</dbReference>
<reference evidence="1 2" key="1">
    <citation type="submission" date="2020-07" db="EMBL/GenBank/DDBJ databases">
        <title>Bradyrhizobium diversity isolated from nodules of indigenous legumes of Western Australia.</title>
        <authorList>
            <person name="Klepa M.S."/>
        </authorList>
    </citation>
    <scope>NUCLEOTIDE SEQUENCE [LARGE SCALE GENOMIC DNA]</scope>
    <source>
        <strain evidence="1 2">CNPSo 4010</strain>
    </source>
</reference>